<dbReference type="GO" id="GO:0006526">
    <property type="term" value="P:L-arginine biosynthetic process"/>
    <property type="evidence" value="ECO:0007669"/>
    <property type="project" value="UniProtKB-KW"/>
</dbReference>
<dbReference type="FunFam" id="3.10.20.340:FF:000002">
    <property type="entry name" value="Arginine biosynthesis bifunctional protein ArgJ, mitochondrial"/>
    <property type="match status" value="1"/>
</dbReference>
<gene>
    <name evidence="9" type="ORF">BJ554DRAFT_7315</name>
</gene>
<dbReference type="Pfam" id="PF01960">
    <property type="entry name" value="ArgJ"/>
    <property type="match status" value="1"/>
</dbReference>
<name>A0A8H8DJJ2_9FUNG</name>
<proteinExistence type="inferred from homology"/>
<accession>A0A8H8DJJ2</accession>
<dbReference type="GO" id="GO:0004358">
    <property type="term" value="F:L-glutamate N-acetyltransferase activity, acting on acetyl-L-ornithine as donor"/>
    <property type="evidence" value="ECO:0007669"/>
    <property type="project" value="InterPro"/>
</dbReference>
<evidence type="ECO:0000256" key="7">
    <source>
        <dbReference type="ARBA" id="ARBA00023268"/>
    </source>
</evidence>
<evidence type="ECO:0000256" key="1">
    <source>
        <dbReference type="ARBA" id="ARBA00006774"/>
    </source>
</evidence>
<evidence type="ECO:0000256" key="4">
    <source>
        <dbReference type="ARBA" id="ARBA00022679"/>
    </source>
</evidence>
<keyword evidence="8" id="KW-0012">Acyltransferase</keyword>
<dbReference type="GO" id="GO:0005759">
    <property type="term" value="C:mitochondrial matrix"/>
    <property type="evidence" value="ECO:0007669"/>
    <property type="project" value="TreeGrafter"/>
</dbReference>
<keyword evidence="3" id="KW-0028">Amino-acid biosynthesis</keyword>
<dbReference type="PANTHER" id="PTHR23100:SF0">
    <property type="entry name" value="ARGININE BIOSYNTHESIS BIFUNCTIONAL PROTEIN ARGJ, MITOCHONDRIAL"/>
    <property type="match status" value="1"/>
</dbReference>
<reference evidence="9 10" key="1">
    <citation type="journal article" name="Sci. Rep.">
        <title>Genome-scale phylogenetic analyses confirm Olpidium as the closest living zoosporic fungus to the non-flagellated, terrestrial fungi.</title>
        <authorList>
            <person name="Chang Y."/>
            <person name="Rochon D."/>
            <person name="Sekimoto S."/>
            <person name="Wang Y."/>
            <person name="Chovatia M."/>
            <person name="Sandor L."/>
            <person name="Salamov A."/>
            <person name="Grigoriev I.V."/>
            <person name="Stajich J.E."/>
            <person name="Spatafora J.W."/>
        </authorList>
    </citation>
    <scope>NUCLEOTIDE SEQUENCE [LARGE SCALE GENOMIC DNA]</scope>
    <source>
        <strain evidence="9">S191</strain>
    </source>
</reference>
<feature type="non-terminal residue" evidence="9">
    <location>
        <position position="1"/>
    </location>
</feature>
<dbReference type="OrthoDB" id="4199794at2759"/>
<dbReference type="EMBL" id="JAEFCI010004960">
    <property type="protein sequence ID" value="KAG5460611.1"/>
    <property type="molecule type" value="Genomic_DNA"/>
</dbReference>
<dbReference type="InterPro" id="IPR016117">
    <property type="entry name" value="ArgJ-like_dom_sf"/>
</dbReference>
<evidence type="ECO:0000313" key="10">
    <source>
        <dbReference type="Proteomes" id="UP000673691"/>
    </source>
</evidence>
<keyword evidence="6" id="KW-0496">Mitochondrion</keyword>
<dbReference type="PANTHER" id="PTHR23100">
    <property type="entry name" value="ARGININE BIOSYNTHESIS BIFUNCTIONAL PROTEIN ARGJ"/>
    <property type="match status" value="1"/>
</dbReference>
<comment type="caution">
    <text evidence="9">The sequence shown here is derived from an EMBL/GenBank/DDBJ whole genome shotgun (WGS) entry which is preliminary data.</text>
</comment>
<keyword evidence="7" id="KW-0511">Multifunctional enzyme</keyword>
<dbReference type="GO" id="GO:0006592">
    <property type="term" value="P:ornithine biosynthetic process"/>
    <property type="evidence" value="ECO:0007669"/>
    <property type="project" value="TreeGrafter"/>
</dbReference>
<evidence type="ECO:0000256" key="8">
    <source>
        <dbReference type="ARBA" id="ARBA00023315"/>
    </source>
</evidence>
<dbReference type="Gene3D" id="3.10.20.340">
    <property type="entry name" value="ArgJ beta chain, C-terminal domain"/>
    <property type="match status" value="1"/>
</dbReference>
<dbReference type="InterPro" id="IPR042195">
    <property type="entry name" value="ArgJ_beta_C"/>
</dbReference>
<evidence type="ECO:0000256" key="6">
    <source>
        <dbReference type="ARBA" id="ARBA00023128"/>
    </source>
</evidence>
<organism evidence="9 10">
    <name type="scientific">Olpidium bornovanus</name>
    <dbReference type="NCBI Taxonomy" id="278681"/>
    <lineage>
        <taxon>Eukaryota</taxon>
        <taxon>Fungi</taxon>
        <taxon>Fungi incertae sedis</taxon>
        <taxon>Olpidiomycota</taxon>
        <taxon>Olpidiomycotina</taxon>
        <taxon>Olpidiomycetes</taxon>
        <taxon>Olpidiales</taxon>
        <taxon>Olpidiaceae</taxon>
        <taxon>Olpidium</taxon>
    </lineage>
</organism>
<keyword evidence="2" id="KW-0055">Arginine biosynthesis</keyword>
<dbReference type="InterPro" id="IPR002813">
    <property type="entry name" value="Arg_biosynth_ArgJ"/>
</dbReference>
<protein>
    <submittedName>
        <fullName evidence="9">Arginine biosynthesis protein ArgJ</fullName>
    </submittedName>
</protein>
<evidence type="ECO:0000256" key="2">
    <source>
        <dbReference type="ARBA" id="ARBA00022571"/>
    </source>
</evidence>
<dbReference type="Proteomes" id="UP000673691">
    <property type="component" value="Unassembled WGS sequence"/>
</dbReference>
<dbReference type="AlphaFoldDB" id="A0A8H8DJJ2"/>
<keyword evidence="4" id="KW-0808">Transferase</keyword>
<keyword evidence="10" id="KW-1185">Reference proteome</keyword>
<evidence type="ECO:0000256" key="3">
    <source>
        <dbReference type="ARBA" id="ARBA00022605"/>
    </source>
</evidence>
<evidence type="ECO:0000256" key="5">
    <source>
        <dbReference type="ARBA" id="ARBA00022813"/>
    </source>
</evidence>
<comment type="similarity">
    <text evidence="1">Belongs to the ArgJ family.</text>
</comment>
<keyword evidence="5" id="KW-0068">Autocatalytic cleavage</keyword>
<sequence length="118" mass="12754">TVASSALVKTAIYGRDANWGRVLCAVGYTPGVRGLVDPSRVSLSLWNPDGLTSFEEAHPLSLLEEGEPRLFDEEAASRILQEEDIGLTINLGDSGGKNATVWTCDLSHEYVSINGSYR</sequence>
<dbReference type="SUPFAM" id="SSF56266">
    <property type="entry name" value="DmpA/ArgJ-like"/>
    <property type="match status" value="1"/>
</dbReference>
<evidence type="ECO:0000313" key="9">
    <source>
        <dbReference type="EMBL" id="KAG5460611.1"/>
    </source>
</evidence>
<dbReference type="GO" id="GO:0004042">
    <property type="term" value="F:L-glutamate N-acetyltransferase activity"/>
    <property type="evidence" value="ECO:0007669"/>
    <property type="project" value="TreeGrafter"/>
</dbReference>